<dbReference type="AlphaFoldDB" id="A0A3D8QNZ9"/>
<gene>
    <name evidence="2" type="ORF">BP6252_11101</name>
</gene>
<dbReference type="Proteomes" id="UP000256645">
    <property type="component" value="Unassembled WGS sequence"/>
</dbReference>
<protein>
    <submittedName>
        <fullName evidence="2">Uncharacterized protein</fullName>
    </submittedName>
</protein>
<feature type="region of interest" description="Disordered" evidence="1">
    <location>
        <begin position="25"/>
        <end position="53"/>
    </location>
</feature>
<evidence type="ECO:0000313" key="2">
    <source>
        <dbReference type="EMBL" id="RDW63556.1"/>
    </source>
</evidence>
<reference evidence="2 3" key="1">
    <citation type="journal article" date="2018" name="IMA Fungus">
        <title>IMA Genome-F 9: Draft genome sequence of Annulohypoxylon stygium, Aspergillus mulundensis, Berkeleyomyces basicola (syn. Thielaviopsis basicola), Ceratocystis smalleyi, two Cercospora beticola strains, Coleophoma cylindrospora, Fusarium fracticaudum, Phialophora cf. hyalina, and Morchella septimelata.</title>
        <authorList>
            <person name="Wingfield B.D."/>
            <person name="Bills G.F."/>
            <person name="Dong Y."/>
            <person name="Huang W."/>
            <person name="Nel W.J."/>
            <person name="Swalarsk-Parry B.S."/>
            <person name="Vaghefi N."/>
            <person name="Wilken P.M."/>
            <person name="An Z."/>
            <person name="de Beer Z.W."/>
            <person name="De Vos L."/>
            <person name="Chen L."/>
            <person name="Duong T.A."/>
            <person name="Gao Y."/>
            <person name="Hammerbacher A."/>
            <person name="Kikkert J.R."/>
            <person name="Li Y."/>
            <person name="Li H."/>
            <person name="Li K."/>
            <person name="Li Q."/>
            <person name="Liu X."/>
            <person name="Ma X."/>
            <person name="Naidoo K."/>
            <person name="Pethybridge S.J."/>
            <person name="Sun J."/>
            <person name="Steenkamp E.T."/>
            <person name="van der Nest M.A."/>
            <person name="van Wyk S."/>
            <person name="Wingfield M.J."/>
            <person name="Xiong C."/>
            <person name="Yue Q."/>
            <person name="Zhang X."/>
        </authorList>
    </citation>
    <scope>NUCLEOTIDE SEQUENCE [LARGE SCALE GENOMIC DNA]</scope>
    <source>
        <strain evidence="2 3">BP6252</strain>
    </source>
</reference>
<name>A0A3D8QNZ9_9HELO</name>
<accession>A0A3D8QNZ9</accession>
<proteinExistence type="predicted"/>
<organism evidence="2 3">
    <name type="scientific">Coleophoma cylindrospora</name>
    <dbReference type="NCBI Taxonomy" id="1849047"/>
    <lineage>
        <taxon>Eukaryota</taxon>
        <taxon>Fungi</taxon>
        <taxon>Dikarya</taxon>
        <taxon>Ascomycota</taxon>
        <taxon>Pezizomycotina</taxon>
        <taxon>Leotiomycetes</taxon>
        <taxon>Helotiales</taxon>
        <taxon>Dermateaceae</taxon>
        <taxon>Coleophoma</taxon>
    </lineage>
</organism>
<sequence length="110" mass="11733">MAQSIEATQHGLLPANGAVALVTLPKTPRKGEPESSEVHNLPPNPPLIEESESGRLPKGRVIITVATLTGVNFLSSLSTGLLTVGLPRMAADVELAEHLLLWNYCTQDNQ</sequence>
<keyword evidence="3" id="KW-1185">Reference proteome</keyword>
<evidence type="ECO:0000313" key="3">
    <source>
        <dbReference type="Proteomes" id="UP000256645"/>
    </source>
</evidence>
<dbReference type="EMBL" id="PDLM01000013">
    <property type="protein sequence ID" value="RDW63556.1"/>
    <property type="molecule type" value="Genomic_DNA"/>
</dbReference>
<comment type="caution">
    <text evidence="2">The sequence shown here is derived from an EMBL/GenBank/DDBJ whole genome shotgun (WGS) entry which is preliminary data.</text>
</comment>
<evidence type="ECO:0000256" key="1">
    <source>
        <dbReference type="SAM" id="MobiDB-lite"/>
    </source>
</evidence>